<keyword evidence="1" id="KW-1133">Transmembrane helix</keyword>
<dbReference type="AlphaFoldDB" id="A0AAG5D805"/>
<keyword evidence="3" id="KW-1185">Reference proteome</keyword>
<reference evidence="2" key="1">
    <citation type="submission" date="2024-04" db="UniProtKB">
        <authorList>
            <consortium name="EnsemblMetazoa"/>
        </authorList>
    </citation>
    <scope>IDENTIFICATION</scope>
    <source>
        <strain evidence="2">EBRO</strain>
    </source>
</reference>
<evidence type="ECO:0000313" key="3">
    <source>
        <dbReference type="Proteomes" id="UP000075880"/>
    </source>
</evidence>
<proteinExistence type="predicted"/>
<evidence type="ECO:0000313" key="2">
    <source>
        <dbReference type="EnsemblMetazoa" id="ENSAATROPP007281"/>
    </source>
</evidence>
<keyword evidence="1" id="KW-0472">Membrane</keyword>
<name>A0AAG5D805_ANOAO</name>
<sequence>EKKKNRLLPYTLRSTTIQSFLGFFFFFFVGFEETNTRSFAKAQGDIKTGHHTTARHQEQFAVNLSTDSALDALLQQDCSCGQHACRPASCRRNLNCIHHLHSPTRSKPSLATAVDV</sequence>
<organism evidence="2 3">
    <name type="scientific">Anopheles atroparvus</name>
    <name type="common">European mosquito</name>
    <dbReference type="NCBI Taxonomy" id="41427"/>
    <lineage>
        <taxon>Eukaryota</taxon>
        <taxon>Metazoa</taxon>
        <taxon>Ecdysozoa</taxon>
        <taxon>Arthropoda</taxon>
        <taxon>Hexapoda</taxon>
        <taxon>Insecta</taxon>
        <taxon>Pterygota</taxon>
        <taxon>Neoptera</taxon>
        <taxon>Endopterygota</taxon>
        <taxon>Diptera</taxon>
        <taxon>Nematocera</taxon>
        <taxon>Culicoidea</taxon>
        <taxon>Culicidae</taxon>
        <taxon>Anophelinae</taxon>
        <taxon>Anopheles</taxon>
    </lineage>
</organism>
<protein>
    <submittedName>
        <fullName evidence="2">Uncharacterized protein</fullName>
    </submittedName>
</protein>
<dbReference type="EnsemblMetazoa" id="ENSAATROPT008109">
    <property type="protein sequence ID" value="ENSAATROPP007281"/>
    <property type="gene ID" value="ENSAATROPG006603"/>
</dbReference>
<accession>A0AAG5D805</accession>
<dbReference type="Proteomes" id="UP000075880">
    <property type="component" value="Unassembled WGS sequence"/>
</dbReference>
<evidence type="ECO:0000256" key="1">
    <source>
        <dbReference type="SAM" id="Phobius"/>
    </source>
</evidence>
<keyword evidence="1" id="KW-0812">Transmembrane</keyword>
<feature type="transmembrane region" description="Helical" evidence="1">
    <location>
        <begin position="12"/>
        <end position="31"/>
    </location>
</feature>